<proteinExistence type="predicted"/>
<name>A0ABZ0IKR9_9BACT</name>
<keyword evidence="2" id="KW-1185">Reference proteome</keyword>
<dbReference type="RefSeq" id="WP_317487569.1">
    <property type="nucleotide sequence ID" value="NZ_CP136051.1"/>
</dbReference>
<evidence type="ECO:0000313" key="2">
    <source>
        <dbReference type="Proteomes" id="UP001302349"/>
    </source>
</evidence>
<sequence>MRLTKHTLELFVVLLAIGLAASSCTKSVYINTLRPAEITFPSHVNTILLVDRTEFERKGLGIVEGVLTGEMPGEDRAGVQEAMNAFQQQLMASPRFQLKRASETLKGNSMTGAFPDPISWSVIERLCRNYDADAVIAVEIFDTDFIVTNGKRDVEKEVEKDGKKVKEKVVEYFAEGVGNAKIGFRLYDPLEKTIADQQLFNPSNNWSATGANVKDAMSQLIQKTEATRQVSRTAGSTYAYKIAPMPVQLSRFYYAKSKKTPEVRQGARQAQVGQWQGAIDTWRGRLSQSIKRKEGGKLAYNIAVAYEVLGDFDSAKEWASRSYVKYENKKGRGYNSTLNQRIYNDQLLQQQGVRD</sequence>
<dbReference type="PROSITE" id="PS51257">
    <property type="entry name" value="PROKAR_LIPOPROTEIN"/>
    <property type="match status" value="1"/>
</dbReference>
<dbReference type="InterPro" id="IPR045921">
    <property type="entry name" value="DUF6340"/>
</dbReference>
<dbReference type="Pfam" id="PF19867">
    <property type="entry name" value="DUF6340"/>
    <property type="match status" value="1"/>
</dbReference>
<protein>
    <submittedName>
        <fullName evidence="1">DUF6340 family protein</fullName>
    </submittedName>
</protein>
<gene>
    <name evidence="1" type="ORF">RT717_16935</name>
</gene>
<accession>A0ABZ0IKR9</accession>
<dbReference type="Proteomes" id="UP001302349">
    <property type="component" value="Chromosome"/>
</dbReference>
<evidence type="ECO:0000313" key="1">
    <source>
        <dbReference type="EMBL" id="WOK04769.1"/>
    </source>
</evidence>
<reference evidence="1 2" key="1">
    <citation type="journal article" date="2023" name="Microbiol. Resour. Announc.">
        <title>Complete Genome Sequence of Imperialibacter roseus strain P4T.</title>
        <authorList>
            <person name="Tizabi D.R."/>
            <person name="Bachvaroff T."/>
            <person name="Hill R.T."/>
        </authorList>
    </citation>
    <scope>NUCLEOTIDE SEQUENCE [LARGE SCALE GENOMIC DNA]</scope>
    <source>
        <strain evidence="1 2">P4T</strain>
    </source>
</reference>
<dbReference type="EMBL" id="CP136051">
    <property type="protein sequence ID" value="WOK04769.1"/>
    <property type="molecule type" value="Genomic_DNA"/>
</dbReference>
<organism evidence="1 2">
    <name type="scientific">Imperialibacter roseus</name>
    <dbReference type="NCBI Taxonomy" id="1324217"/>
    <lineage>
        <taxon>Bacteria</taxon>
        <taxon>Pseudomonadati</taxon>
        <taxon>Bacteroidota</taxon>
        <taxon>Cytophagia</taxon>
        <taxon>Cytophagales</taxon>
        <taxon>Flammeovirgaceae</taxon>
        <taxon>Imperialibacter</taxon>
    </lineage>
</organism>